<evidence type="ECO:0000256" key="7">
    <source>
        <dbReference type="ARBA" id="ARBA00022989"/>
    </source>
</evidence>
<keyword evidence="4" id="KW-0808">Transferase</keyword>
<dbReference type="InterPro" id="IPR029044">
    <property type="entry name" value="Nucleotide-diphossugar_trans"/>
</dbReference>
<comment type="similarity">
    <text evidence="2">Belongs to the glycosyltransferase 32 family.</text>
</comment>
<keyword evidence="5 11" id="KW-0812">Transmembrane</keyword>
<dbReference type="InterPro" id="IPR007577">
    <property type="entry name" value="GlycoTrfase_DXD_sugar-bd_CS"/>
</dbReference>
<evidence type="ECO:0000256" key="10">
    <source>
        <dbReference type="SAM" id="Coils"/>
    </source>
</evidence>
<evidence type="ECO:0000256" key="2">
    <source>
        <dbReference type="ARBA" id="ARBA00009003"/>
    </source>
</evidence>
<accession>A0AAV5S5K2</accession>
<evidence type="ECO:0000256" key="5">
    <source>
        <dbReference type="ARBA" id="ARBA00022692"/>
    </source>
</evidence>
<comment type="caution">
    <text evidence="12">The sequence shown here is derived from an EMBL/GenBank/DDBJ whole genome shotgun (WGS) entry which is preliminary data.</text>
</comment>
<dbReference type="FunFam" id="3.90.550.20:FF:000002">
    <property type="entry name" value="Initiation-specific alpha-1,6-mannosyltransferase"/>
    <property type="match status" value="1"/>
</dbReference>
<evidence type="ECO:0000313" key="12">
    <source>
        <dbReference type="EMBL" id="GMM59174.1"/>
    </source>
</evidence>
<evidence type="ECO:0000256" key="8">
    <source>
        <dbReference type="ARBA" id="ARBA00023034"/>
    </source>
</evidence>
<keyword evidence="9 11" id="KW-0472">Membrane</keyword>
<dbReference type="Gene3D" id="3.90.550.20">
    <property type="match status" value="1"/>
</dbReference>
<evidence type="ECO:0000256" key="6">
    <source>
        <dbReference type="ARBA" id="ARBA00022968"/>
    </source>
</evidence>
<sequence length="394" mass="46055">MAKSRGFWKLKRAVWFVIPAVGLLLLLWQFLNTSKSTDLQTILQNLPTEISQSINNANSKQQKDTDVMARLEELTQQLLLKQEEQSREFERERRVLEKKINDLKPVPEDLTLREKLAYNFPYDPKSKFPAFIWQTWNGKQDDLATMANKMNWDEKNPGFVHEIFDEELIDAIVRHFYNRVPEIMEAYAALPTRILKVDFFKYLILLARGGVYADMDTVPLQPVPNWIPEALEPQEIGLIVGVEHDAAPNSNWRKNFVRRLQFGNWVVQTKPGHPALREIVAQITEITLQRKRENTLALNFRNDLNIMAWTGSGVWTDVIFTYLNDYIKSGVRSKTTWRDFHDIRRPKLVSDILVLPQFSLASPKVIENDDPRKKYYFVMHEGARFWKGAPKVEQ</sequence>
<reference evidence="12 13" key="1">
    <citation type="journal article" date="2023" name="Elife">
        <title>Identification of key yeast species and microbe-microbe interactions impacting larval growth of Drosophila in the wild.</title>
        <authorList>
            <person name="Mure A."/>
            <person name="Sugiura Y."/>
            <person name="Maeda R."/>
            <person name="Honda K."/>
            <person name="Sakurai N."/>
            <person name="Takahashi Y."/>
            <person name="Watada M."/>
            <person name="Katoh T."/>
            <person name="Gotoh A."/>
            <person name="Gotoh Y."/>
            <person name="Taniguchi I."/>
            <person name="Nakamura K."/>
            <person name="Hayashi T."/>
            <person name="Katayama T."/>
            <person name="Uemura T."/>
            <person name="Hattori Y."/>
        </authorList>
    </citation>
    <scope>NUCLEOTIDE SEQUENCE [LARGE SCALE GENOMIC DNA]</scope>
    <source>
        <strain evidence="12 13">KH-74</strain>
    </source>
</reference>
<evidence type="ECO:0000256" key="3">
    <source>
        <dbReference type="ARBA" id="ARBA00022676"/>
    </source>
</evidence>
<comment type="subcellular location">
    <subcellularLocation>
        <location evidence="1">Golgi apparatus membrane</location>
        <topology evidence="1">Single-pass type II membrane protein</topology>
    </subcellularLocation>
</comment>
<dbReference type="AlphaFoldDB" id="A0AAV5S5K2"/>
<gene>
    <name evidence="12" type="ORF">DAKH74_057910</name>
</gene>
<feature type="coiled-coil region" evidence="10">
    <location>
        <begin position="68"/>
        <end position="99"/>
    </location>
</feature>
<keyword evidence="8" id="KW-0333">Golgi apparatus</keyword>
<dbReference type="PANTHER" id="PTHR31834">
    <property type="entry name" value="INITIATION-SPECIFIC ALPHA-1,6-MANNOSYLTRANSFERASE"/>
    <property type="match status" value="1"/>
</dbReference>
<keyword evidence="6" id="KW-0735">Signal-anchor</keyword>
<evidence type="ECO:0000256" key="4">
    <source>
        <dbReference type="ARBA" id="ARBA00022679"/>
    </source>
</evidence>
<dbReference type="EMBL" id="BTGD01000027">
    <property type="protein sequence ID" value="GMM59174.1"/>
    <property type="molecule type" value="Genomic_DNA"/>
</dbReference>
<feature type="transmembrane region" description="Helical" evidence="11">
    <location>
        <begin position="12"/>
        <end position="31"/>
    </location>
</feature>
<dbReference type="Proteomes" id="UP001377567">
    <property type="component" value="Unassembled WGS sequence"/>
</dbReference>
<proteinExistence type="inferred from homology"/>
<organism evidence="12 13">
    <name type="scientific">Maudiozyma humilis</name>
    <name type="common">Sour dough yeast</name>
    <name type="synonym">Kazachstania humilis</name>
    <dbReference type="NCBI Taxonomy" id="51915"/>
    <lineage>
        <taxon>Eukaryota</taxon>
        <taxon>Fungi</taxon>
        <taxon>Dikarya</taxon>
        <taxon>Ascomycota</taxon>
        <taxon>Saccharomycotina</taxon>
        <taxon>Saccharomycetes</taxon>
        <taxon>Saccharomycetales</taxon>
        <taxon>Saccharomycetaceae</taxon>
        <taxon>Maudiozyma</taxon>
    </lineage>
</organism>
<keyword evidence="3" id="KW-0328">Glycosyltransferase</keyword>
<keyword evidence="13" id="KW-1185">Reference proteome</keyword>
<evidence type="ECO:0000313" key="13">
    <source>
        <dbReference type="Proteomes" id="UP001377567"/>
    </source>
</evidence>
<keyword evidence="10" id="KW-0175">Coiled coil</keyword>
<name>A0AAV5S5K2_MAUHU</name>
<protein>
    <submittedName>
        <fullName evidence="12">Alpha-1,6-mannosyltransferase</fullName>
    </submittedName>
</protein>
<dbReference type="PANTHER" id="PTHR31834:SF11">
    <property type="entry name" value="GLYCOSYLTRANSFERASE HOC1-RELATED"/>
    <property type="match status" value="1"/>
</dbReference>
<keyword evidence="7 11" id="KW-1133">Transmembrane helix</keyword>
<dbReference type="GO" id="GO:0000136">
    <property type="term" value="C:mannan polymerase complex"/>
    <property type="evidence" value="ECO:0007669"/>
    <property type="project" value="TreeGrafter"/>
</dbReference>
<dbReference type="InterPro" id="IPR039367">
    <property type="entry name" value="Och1-like"/>
</dbReference>
<dbReference type="Pfam" id="PF04488">
    <property type="entry name" value="Gly_transf_sug"/>
    <property type="match status" value="1"/>
</dbReference>
<dbReference type="GO" id="GO:0000009">
    <property type="term" value="F:alpha-1,6-mannosyltransferase activity"/>
    <property type="evidence" value="ECO:0007669"/>
    <property type="project" value="InterPro"/>
</dbReference>
<dbReference type="SUPFAM" id="SSF53448">
    <property type="entry name" value="Nucleotide-diphospho-sugar transferases"/>
    <property type="match status" value="1"/>
</dbReference>
<evidence type="ECO:0000256" key="1">
    <source>
        <dbReference type="ARBA" id="ARBA00004323"/>
    </source>
</evidence>
<evidence type="ECO:0000256" key="11">
    <source>
        <dbReference type="SAM" id="Phobius"/>
    </source>
</evidence>
<evidence type="ECO:0000256" key="9">
    <source>
        <dbReference type="ARBA" id="ARBA00023136"/>
    </source>
</evidence>
<dbReference type="GO" id="GO:0006487">
    <property type="term" value="P:protein N-linked glycosylation"/>
    <property type="evidence" value="ECO:0007669"/>
    <property type="project" value="TreeGrafter"/>
</dbReference>